<dbReference type="Gene3D" id="3.40.50.11570">
    <property type="entry name" value="Protein of unknown function DUF257"/>
    <property type="match status" value="1"/>
</dbReference>
<evidence type="ECO:0000313" key="2">
    <source>
        <dbReference type="Proteomes" id="UP000019027"/>
    </source>
</evidence>
<dbReference type="EMBL" id="CP006965">
    <property type="protein sequence ID" value="AHF81165.1"/>
    <property type="molecule type" value="Genomic_DNA"/>
</dbReference>
<dbReference type="HOGENOM" id="CLU_1227717_0_0_2"/>
<organism evidence="1 2">
    <name type="scientific">Thermococcus paralvinellae</name>
    <dbReference type="NCBI Taxonomy" id="582419"/>
    <lineage>
        <taxon>Archaea</taxon>
        <taxon>Methanobacteriati</taxon>
        <taxon>Methanobacteriota</taxon>
        <taxon>Thermococci</taxon>
        <taxon>Thermococcales</taxon>
        <taxon>Thermococcaceae</taxon>
        <taxon>Thermococcus</taxon>
    </lineage>
</organism>
<dbReference type="InterPro" id="IPR005489">
    <property type="entry name" value="DUF257"/>
</dbReference>
<sequence>MRMKGIEVVTVKDIIMRVRPKETMMLKYSSYNHPGILVYEFLRKIKHYYNERVGVVIIDMLDNLGIIQYQVEACGFDFNSVLNGVKILKVGGSLDVGDVKAKIGLSGAYVIHRGKFNVALEKVLSEFSDREFIVVIHIGLDKFLMLLDERERLVQVHDIINYVTTKTFDIRDIWVINTTLWTQLKPYVPECFEEVMLFIGEMIDSTNVKVLKAIDKELVGKVIHF</sequence>
<evidence type="ECO:0000313" key="1">
    <source>
        <dbReference type="EMBL" id="AHF81165.1"/>
    </source>
</evidence>
<reference evidence="1 2" key="1">
    <citation type="journal article" date="2014" name="Int. J. Syst. Evol. Microbiol.">
        <title>Thermococcus paralvinellae sp. nov. and Thermococcus cleftensis sp. nov. of hyperthermophilic heterotrophs from deep-sea hydrothermal vents.</title>
        <authorList>
            <person name="Hensley S.A."/>
            <person name="Jung J.H."/>
            <person name="Park C.S."/>
            <person name="Holden J.F."/>
        </authorList>
    </citation>
    <scope>NUCLEOTIDE SEQUENCE [LARGE SCALE GENOMIC DNA]</scope>
    <source>
        <strain evidence="1 2">ES1</strain>
    </source>
</reference>
<accession>W0I9L8</accession>
<dbReference type="Pfam" id="PF03192">
    <property type="entry name" value="DUF257"/>
    <property type="match status" value="1"/>
</dbReference>
<dbReference type="KEGG" id="ths:TES1_1790"/>
<name>W0I9L8_9EURY</name>
<gene>
    <name evidence="1" type="ORF">TES1_1790</name>
</gene>
<dbReference type="AlphaFoldDB" id="W0I9L8"/>
<dbReference type="STRING" id="582419.TES1_1790"/>
<proteinExistence type="predicted"/>
<keyword evidence="2" id="KW-1185">Reference proteome</keyword>
<protein>
    <submittedName>
        <fullName evidence="1">Uncharacterized protein</fullName>
    </submittedName>
</protein>
<dbReference type="Proteomes" id="UP000019027">
    <property type="component" value="Chromosome"/>
</dbReference>